<feature type="domain" description="Nephrocystin 3-like N-terminal" evidence="6">
    <location>
        <begin position="12"/>
        <end position="124"/>
    </location>
</feature>
<dbReference type="EMBL" id="JAQGDS010000005">
    <property type="protein sequence ID" value="KAJ6260361.1"/>
    <property type="molecule type" value="Genomic_DNA"/>
</dbReference>
<evidence type="ECO:0000256" key="3">
    <source>
        <dbReference type="PROSITE-ProRule" id="PRU00023"/>
    </source>
</evidence>
<dbReference type="Proteomes" id="UP001221413">
    <property type="component" value="Unassembled WGS sequence"/>
</dbReference>
<evidence type="ECO:0000256" key="2">
    <source>
        <dbReference type="ARBA" id="ARBA00023043"/>
    </source>
</evidence>
<sequence length="1142" mass="126114">MDPTYKTNGDVCVCYLYCDYNDEETLKETNLIANLLRQLLHSNSHIPETIVNLYRRYSERKTKLTRQELLRLLHDQFRSFSEVYLIIDALDEIPKEGDERDKLVDDLHDFRRFHENIHILVTSRKLASIEADFNGESSLEIRANEDDIKKYVENGIAGSGSLKLLIQSDPCLQDQIIRRITETTQGMFLMARLHMDSIADAHNRKDLDDGLSSLPGELHEAYTISLDRIQKQDKKDVELANRILSWLLLSFRPLRLTELQHVLAVDGDRKHINPETIIPEEVLISVCCGFVVIDRESRIVHPFHRTLLEHLARQREQHICKDQADLARSCLYYLCFDAFADGPCETYEDVDRRIDEHPLLKYAASYWGHHACEAGELDQDLTTLILNFLNTEKLLEFSKQVDEFDGYFDPLYEGRGRPMYATGFTGLHAAAYFGLEAVIPALISQGADLTAQDGFCRTAFDAAALNGQDRVLTILLKSGVDLSQDEVTGARALMWATAKGQTTTMQLLVNAGVDITRSTRFNWTALHASSQMSRRTTVEWLLKNGAQVNLKDESMMTALHYAARCGNDDIASLLIEYGGDVHAKDEDNDTPLHHACMQQSDPAIVQVLLAQGALVNNESDCGSTPLAYAARFANPSTVELLLENGAALSSAGTGETVLHAMLERWYPPPGYPDYSPGDHDETRYEAVVELLIAKGANVNAEYKGGTPLAMASAAGLKGVVERLIQSGADVNTTKQVPLAEAISRGRDSIIQVLLDAGADIEHQNGKEGMTALHLAALYGKPKILQTLLDNHASVSARDRLGRTPLHMVAAGFLGSRLLGETKSQIRAHLRSYGGVDKRAAEDDASQEIIMADLLLDAGADINARTNRGCTALFVAVMFLQERMIEHLLTRGADATLTDMRGDTLALFAVTQGIRNGAILRKFLKAMQPELDAMIQRRFGIATSSKARMNENSVNVTTADTPPVQDHRQTNRIQQRADRPGDDLCDVNRSGSWLSESDQTSDGASEAGGEENEGTERGHGVGLQSRADEGGAEEDGALLCFLLLRRYSSEELREVTNLAVEEILAGVRLPGTLVPVYPLLLAEGSWKVIWRLKARLYVPPKSGARTALQWVPFAMAVVQGKSALKGKSSHGKAPGVGGSTYGQ</sequence>
<dbReference type="PRINTS" id="PR01415">
    <property type="entry name" value="ANKYRIN"/>
</dbReference>
<dbReference type="InterPro" id="IPR054471">
    <property type="entry name" value="GPIID_WHD"/>
</dbReference>
<keyword evidence="8" id="KW-1185">Reference proteome</keyword>
<accession>A0AAD6IXL3</accession>
<feature type="repeat" description="ANK" evidence="3">
    <location>
        <begin position="703"/>
        <end position="735"/>
    </location>
</feature>
<dbReference type="PROSITE" id="PS50297">
    <property type="entry name" value="ANK_REP_REGION"/>
    <property type="match status" value="8"/>
</dbReference>
<proteinExistence type="predicted"/>
<evidence type="ECO:0000256" key="4">
    <source>
        <dbReference type="SAM" id="MobiDB-lite"/>
    </source>
</evidence>
<name>A0AAD6IXL3_DREDA</name>
<feature type="repeat" description="ANK" evidence="3">
    <location>
        <begin position="488"/>
        <end position="520"/>
    </location>
</feature>
<keyword evidence="1" id="KW-0677">Repeat</keyword>
<feature type="region of interest" description="Disordered" evidence="4">
    <location>
        <begin position="949"/>
        <end position="1028"/>
    </location>
</feature>
<keyword evidence="2 3" id="KW-0040">ANK repeat</keyword>
<dbReference type="PANTHER" id="PTHR24198">
    <property type="entry name" value="ANKYRIN REPEAT AND PROTEIN KINASE DOMAIN-CONTAINING PROTEIN"/>
    <property type="match status" value="1"/>
</dbReference>
<evidence type="ECO:0000259" key="6">
    <source>
        <dbReference type="Pfam" id="PF24883"/>
    </source>
</evidence>
<evidence type="ECO:0000256" key="1">
    <source>
        <dbReference type="ARBA" id="ARBA00022737"/>
    </source>
</evidence>
<dbReference type="GO" id="GO:0005737">
    <property type="term" value="C:cytoplasm"/>
    <property type="evidence" value="ECO:0007669"/>
    <property type="project" value="TreeGrafter"/>
</dbReference>
<feature type="repeat" description="ANK" evidence="3">
    <location>
        <begin position="521"/>
        <end position="553"/>
    </location>
</feature>
<feature type="domain" description="GPI inositol-deacylase winged helix" evidence="5">
    <location>
        <begin position="235"/>
        <end position="314"/>
    </location>
</feature>
<feature type="repeat" description="ANK" evidence="3">
    <location>
        <begin position="733"/>
        <end position="765"/>
    </location>
</feature>
<feature type="repeat" description="ANK" evidence="3">
    <location>
        <begin position="587"/>
        <end position="620"/>
    </location>
</feature>
<feature type="repeat" description="ANK" evidence="3">
    <location>
        <begin position="621"/>
        <end position="653"/>
    </location>
</feature>
<dbReference type="Pfam" id="PF24883">
    <property type="entry name" value="NPHP3_N"/>
    <property type="match status" value="1"/>
</dbReference>
<feature type="repeat" description="ANK" evidence="3">
    <location>
        <begin position="767"/>
        <end position="799"/>
    </location>
</feature>
<dbReference type="InterPro" id="IPR002110">
    <property type="entry name" value="Ankyrin_rpt"/>
</dbReference>
<dbReference type="Pfam" id="PF22939">
    <property type="entry name" value="WHD_GPIID"/>
    <property type="match status" value="1"/>
</dbReference>
<comment type="caution">
    <text evidence="7">The sequence shown here is derived from an EMBL/GenBank/DDBJ whole genome shotgun (WGS) entry which is preliminary data.</text>
</comment>
<protein>
    <submittedName>
        <fullName evidence="7">Uncharacterized protein</fullName>
    </submittedName>
</protein>
<dbReference type="AlphaFoldDB" id="A0AAD6IXL3"/>
<feature type="repeat" description="ANK" evidence="3">
    <location>
        <begin position="422"/>
        <end position="454"/>
    </location>
</feature>
<dbReference type="Pfam" id="PF12796">
    <property type="entry name" value="Ank_2"/>
    <property type="match status" value="2"/>
</dbReference>
<gene>
    <name evidence="7" type="ORF">Dda_4587</name>
</gene>
<dbReference type="InterPro" id="IPR036770">
    <property type="entry name" value="Ankyrin_rpt-contain_sf"/>
</dbReference>
<feature type="compositionally biased region" description="Basic and acidic residues" evidence="4">
    <location>
        <begin position="964"/>
        <end position="981"/>
    </location>
</feature>
<dbReference type="PROSITE" id="PS50088">
    <property type="entry name" value="ANK_REPEAT"/>
    <property type="match status" value="10"/>
</dbReference>
<dbReference type="InterPro" id="IPR056884">
    <property type="entry name" value="NPHP3-like_N"/>
</dbReference>
<dbReference type="Gene3D" id="1.25.40.20">
    <property type="entry name" value="Ankyrin repeat-containing domain"/>
    <property type="match status" value="4"/>
</dbReference>
<reference evidence="7" key="1">
    <citation type="submission" date="2023-01" db="EMBL/GenBank/DDBJ databases">
        <title>The chitinases involved in constricting ring structure development in the nematode-trapping fungus Drechslerella dactyloides.</title>
        <authorList>
            <person name="Wang R."/>
            <person name="Zhang L."/>
            <person name="Tang P."/>
            <person name="Li S."/>
            <person name="Liang L."/>
        </authorList>
    </citation>
    <scope>NUCLEOTIDE SEQUENCE</scope>
    <source>
        <strain evidence="7">YMF1.00031</strain>
    </source>
</reference>
<feature type="repeat" description="ANK" evidence="3">
    <location>
        <begin position="867"/>
        <end position="899"/>
    </location>
</feature>
<organism evidence="7 8">
    <name type="scientific">Drechslerella dactyloides</name>
    <name type="common">Nematode-trapping fungus</name>
    <name type="synonym">Arthrobotrys dactyloides</name>
    <dbReference type="NCBI Taxonomy" id="74499"/>
    <lineage>
        <taxon>Eukaryota</taxon>
        <taxon>Fungi</taxon>
        <taxon>Dikarya</taxon>
        <taxon>Ascomycota</taxon>
        <taxon>Pezizomycotina</taxon>
        <taxon>Orbiliomycetes</taxon>
        <taxon>Orbiliales</taxon>
        <taxon>Orbiliaceae</taxon>
        <taxon>Drechslerella</taxon>
    </lineage>
</organism>
<dbReference type="Pfam" id="PF00023">
    <property type="entry name" value="Ank"/>
    <property type="match status" value="3"/>
</dbReference>
<dbReference type="InterPro" id="IPR027417">
    <property type="entry name" value="P-loop_NTPase"/>
</dbReference>
<feature type="compositionally biased region" description="Polar residues" evidence="4">
    <location>
        <begin position="949"/>
        <end position="959"/>
    </location>
</feature>
<evidence type="ECO:0000313" key="7">
    <source>
        <dbReference type="EMBL" id="KAJ6260361.1"/>
    </source>
</evidence>
<dbReference type="SUPFAM" id="SSF48403">
    <property type="entry name" value="Ankyrin repeat"/>
    <property type="match status" value="2"/>
</dbReference>
<dbReference type="SMART" id="SM00248">
    <property type="entry name" value="ANK"/>
    <property type="match status" value="13"/>
</dbReference>
<evidence type="ECO:0000259" key="5">
    <source>
        <dbReference type="Pfam" id="PF22939"/>
    </source>
</evidence>
<feature type="repeat" description="ANK" evidence="3">
    <location>
        <begin position="554"/>
        <end position="586"/>
    </location>
</feature>
<dbReference type="PANTHER" id="PTHR24198:SF165">
    <property type="entry name" value="ANKYRIN REPEAT-CONTAINING PROTEIN-RELATED"/>
    <property type="match status" value="1"/>
</dbReference>
<feature type="compositionally biased region" description="Polar residues" evidence="4">
    <location>
        <begin position="988"/>
        <end position="1002"/>
    </location>
</feature>
<evidence type="ECO:0000313" key="8">
    <source>
        <dbReference type="Proteomes" id="UP001221413"/>
    </source>
</evidence>
<dbReference type="Gene3D" id="3.40.50.300">
    <property type="entry name" value="P-loop containing nucleotide triphosphate hydrolases"/>
    <property type="match status" value="1"/>
</dbReference>